<accession>A0A2H3KSF1</accession>
<gene>
    <name evidence="1" type="ORF">B0A77_05475</name>
</gene>
<organism evidence="1 2">
    <name type="scientific">Flavobacterium branchiophilum</name>
    <dbReference type="NCBI Taxonomy" id="55197"/>
    <lineage>
        <taxon>Bacteria</taxon>
        <taxon>Pseudomonadati</taxon>
        <taxon>Bacteroidota</taxon>
        <taxon>Flavobacteriia</taxon>
        <taxon>Flavobacteriales</taxon>
        <taxon>Flavobacteriaceae</taxon>
        <taxon>Flavobacterium</taxon>
    </lineage>
</organism>
<dbReference type="RefSeq" id="WP_097553812.1">
    <property type="nucleotide sequence ID" value="NZ_PCMW01000032.1"/>
</dbReference>
<reference evidence="1 2" key="1">
    <citation type="submission" date="2017-09" db="EMBL/GenBank/DDBJ databases">
        <title>Whole genomes of Flavobacteriaceae.</title>
        <authorList>
            <person name="Stine C."/>
            <person name="Li C."/>
            <person name="Tadesse D."/>
        </authorList>
    </citation>
    <scope>NUCLEOTIDE SEQUENCE [LARGE SCALE GENOMIC DNA]</scope>
    <source>
        <strain evidence="1 2">ATCC 35036</strain>
    </source>
</reference>
<comment type="caution">
    <text evidence="1">The sequence shown here is derived from an EMBL/GenBank/DDBJ whole genome shotgun (WGS) entry which is preliminary data.</text>
</comment>
<protein>
    <recommendedName>
        <fullName evidence="3">DKNYY family protein</fullName>
    </recommendedName>
</protein>
<dbReference type="EMBL" id="PCMW01000032">
    <property type="protein sequence ID" value="PDS25128.1"/>
    <property type="molecule type" value="Genomic_DNA"/>
</dbReference>
<evidence type="ECO:0008006" key="3">
    <source>
        <dbReference type="Google" id="ProtNLM"/>
    </source>
</evidence>
<name>A0A2H3KSF1_9FLAO</name>
<proteinExistence type="predicted"/>
<evidence type="ECO:0000313" key="1">
    <source>
        <dbReference type="EMBL" id="PDS25128.1"/>
    </source>
</evidence>
<dbReference type="AlphaFoldDB" id="A0A2H3KSF1"/>
<sequence>MSQPVGIVSKIKLSEDAFKKFIKQEANAIAEELFDSFWHKASAIYLFQYNKKQQTLYAFVYYNYGNSELLQESAIYKALIKIEPFLNSDDEGYFFATLDSLNFGDFVTEKRIENGKWNDCNFPQKEINTIWKEARKRFFDKIEEVSDYATFFNENKTFIAKEILNHFEIIREKARIKTVKEALPKANSLNPIQIFKGYFYNGTQFYYCDGNSKITFFENIQLQDLEETSYGLTDGTHVIIGEKVINANPKTFKKFHKFYTTFYVTATEVYDEQLNEIKEADAKTFKLATYKREISNVYYGEDANNIYFLGKTICKEALGTFSFSNSLFYDEILLIGTKKIYLGATLLDEIDAPTYEKLRLENTAIYDIGKNTIAESTTYASNMKAYFSFGKDKNGPFVLFRPYITGASSYFVTTSFGFKNNEVVVLRKNEAEFLEFYEKYKKEVAANALPFLNSILPENNLDSAAYFNQFQAFFESKHFDKLVEENKYVPDFLTKFNNYLHHCWQLYSNSNKKDLHYLETGLRAYKKLAHHFIAELNPYIFHHLACFSVVLEQHDYAVSYYLKAFYYGYSQFHLMLQDADLQAISHDSKIVDIKTWFEEYEVAPYKETNDWRWYPNLNGYPQISALVLDLLDQLPDTIKQGAKHNYHQIDYVSYIMNTYLFFDLMNDGTEEGAFLDEMLVKFAPYFNKYLQNTMDLSWQEHCAYHFYRDYAITNAKSHLVRLEYLFYKAHNEYGFNGLTNDTVSDLLHRIHQKYAAASAEDKAYIDQSKVMELLSNTGFVQKNN</sequence>
<evidence type="ECO:0000313" key="2">
    <source>
        <dbReference type="Proteomes" id="UP000220828"/>
    </source>
</evidence>
<dbReference type="OrthoDB" id="2652472at2"/>
<dbReference type="Proteomes" id="UP000220828">
    <property type="component" value="Unassembled WGS sequence"/>
</dbReference>